<reference evidence="3" key="1">
    <citation type="submission" date="2017-01" db="EMBL/GenBank/DDBJ databases">
        <authorList>
            <person name="Varghese N."/>
            <person name="Submissions S."/>
        </authorList>
    </citation>
    <scope>NUCLEOTIDE SEQUENCE [LARGE SCALE GENOMIC DNA]</scope>
    <source>
        <strain evidence="3">DSM 15366</strain>
    </source>
</reference>
<dbReference type="Gene3D" id="3.40.50.720">
    <property type="entry name" value="NAD(P)-binding Rossmann-like Domain"/>
    <property type="match status" value="1"/>
</dbReference>
<dbReference type="STRING" id="228959.SAMN05421797_102263"/>
<evidence type="ECO:0000313" key="3">
    <source>
        <dbReference type="Proteomes" id="UP000186953"/>
    </source>
</evidence>
<gene>
    <name evidence="2" type="ORF">SAMN05421797_102263</name>
</gene>
<keyword evidence="3" id="KW-1185">Reference proteome</keyword>
<organism evidence="2 3">
    <name type="scientific">Maribacter ulvicola</name>
    <dbReference type="NCBI Taxonomy" id="228959"/>
    <lineage>
        <taxon>Bacteria</taxon>
        <taxon>Pseudomonadati</taxon>
        <taxon>Bacteroidota</taxon>
        <taxon>Flavobacteriia</taxon>
        <taxon>Flavobacteriales</taxon>
        <taxon>Flavobacteriaceae</taxon>
        <taxon>Maribacter</taxon>
    </lineage>
</organism>
<feature type="domain" description="NAD(P)-binding" evidence="1">
    <location>
        <begin position="7"/>
        <end position="221"/>
    </location>
</feature>
<proteinExistence type="predicted"/>
<dbReference type="EMBL" id="FTMA01000002">
    <property type="protein sequence ID" value="SIQ62382.1"/>
    <property type="molecule type" value="Genomic_DNA"/>
</dbReference>
<evidence type="ECO:0000259" key="1">
    <source>
        <dbReference type="Pfam" id="PF13460"/>
    </source>
</evidence>
<name>A0A1N6U9T6_9FLAO</name>
<dbReference type="PANTHER" id="PTHR15020">
    <property type="entry name" value="FLAVIN REDUCTASE-RELATED"/>
    <property type="match status" value="1"/>
</dbReference>
<dbReference type="Pfam" id="PF13460">
    <property type="entry name" value="NAD_binding_10"/>
    <property type="match status" value="1"/>
</dbReference>
<dbReference type="InterPro" id="IPR016040">
    <property type="entry name" value="NAD(P)-bd_dom"/>
</dbReference>
<evidence type="ECO:0000313" key="2">
    <source>
        <dbReference type="EMBL" id="SIQ62382.1"/>
    </source>
</evidence>
<dbReference type="AlphaFoldDB" id="A0A1N6U9T6"/>
<accession>A0A1N6U9T6</accession>
<dbReference type="SUPFAM" id="SSF51735">
    <property type="entry name" value="NAD(P)-binding Rossmann-fold domains"/>
    <property type="match status" value="1"/>
</dbReference>
<dbReference type="Proteomes" id="UP000186953">
    <property type="component" value="Unassembled WGS sequence"/>
</dbReference>
<protein>
    <submittedName>
        <fullName evidence="2">NAD(P)H-binding</fullName>
    </submittedName>
</protein>
<dbReference type="InterPro" id="IPR036291">
    <property type="entry name" value="NAD(P)-bd_dom_sf"/>
</dbReference>
<dbReference type="RefSeq" id="WP_076548233.1">
    <property type="nucleotide sequence ID" value="NZ_FTMA01000002.1"/>
</dbReference>
<dbReference type="PANTHER" id="PTHR15020:SF11">
    <property type="entry name" value="OS06G0360300 PROTEIN"/>
    <property type="match status" value="1"/>
</dbReference>
<dbReference type="OrthoDB" id="9790734at2"/>
<sequence length="241" mass="26834">MTVLVVGASGATGSKLVEHLLNEKHKVKVIVRSQDKLPESWKINKNLQIITASVLDLSDAEMRAIVSDCHAVASCLGHNLTFKGIYGKPRRLVTDATRRLCNAVKSNNPQNPTKFVLMNTTGNRNRDLNEPISFAQKCVIGLLRLLLPPHVDNEKAADYLRTQIGQNNNVIEWAAVRPDGLINEEEVTDYEIHPSPTRSAIFNAGKVSRINVGHFMASLIYDNDLWAKWKGQMPVIYSTSH</sequence>